<proteinExistence type="predicted"/>
<feature type="compositionally biased region" description="Polar residues" evidence="1">
    <location>
        <begin position="21"/>
        <end position="31"/>
    </location>
</feature>
<comment type="caution">
    <text evidence="2">The sequence shown here is derived from an EMBL/GenBank/DDBJ whole genome shotgun (WGS) entry which is preliminary data.</text>
</comment>
<gene>
    <name evidence="2" type="ORF">B0J15DRAFT_597703</name>
</gene>
<dbReference type="Proteomes" id="UP000736672">
    <property type="component" value="Unassembled WGS sequence"/>
</dbReference>
<protein>
    <submittedName>
        <fullName evidence="2">Uncharacterized protein</fullName>
    </submittedName>
</protein>
<sequence length="483" mass="54482">MDQPPGAELGRKKRGRPRQYATPQDKANANNEQRRAKRQKATSAKRDRQHANFYSIGLPSALPPIPCPVDGGNPIQSGDGPESISRISFLRLPPLQPIIPEETSLEDGEASLEAPLPPLPLVGADTEDAASIATADAAETSSPTDTVYNDQVKRLGRQLADQLIRFRGCCVDCHRSAKVQHDQDPREHISLAAYLESTADLCPEVLSSTRIASVEDDLSGKISTPSRRQIYCGIRSGNQAPHICLNRDERITHVAGVGFDVDSITGFPSNLAVAKQGIRWFTTQMPVPDLQSDLHLRQRQVHYFDTTGNQRQVNRPVHQIPHYTFGRLIGFEDVSLYLLFPHLYREEQQSSRLRGEDFRTWMDGVLLPVIYQHYSSSHVQHYPSSYDHSKYNATARGVETLAQRVYPVAREQQLMYYLPPESLEAVWASILDMVQQLGFQHFRNVTIFFQANTLIVFINLLRFFQDRMPKEEGPHVRILPSQD</sequence>
<organism evidence="2 3">
    <name type="scientific">Fusarium solani</name>
    <name type="common">Filamentous fungus</name>
    <dbReference type="NCBI Taxonomy" id="169388"/>
    <lineage>
        <taxon>Eukaryota</taxon>
        <taxon>Fungi</taxon>
        <taxon>Dikarya</taxon>
        <taxon>Ascomycota</taxon>
        <taxon>Pezizomycotina</taxon>
        <taxon>Sordariomycetes</taxon>
        <taxon>Hypocreomycetidae</taxon>
        <taxon>Hypocreales</taxon>
        <taxon>Nectriaceae</taxon>
        <taxon>Fusarium</taxon>
        <taxon>Fusarium solani species complex</taxon>
    </lineage>
</organism>
<feature type="region of interest" description="Disordered" evidence="1">
    <location>
        <begin position="1"/>
        <end position="84"/>
    </location>
</feature>
<dbReference type="AlphaFoldDB" id="A0A9P9GTR1"/>
<keyword evidence="3" id="KW-1185">Reference proteome</keyword>
<accession>A0A9P9GTR1</accession>
<name>A0A9P9GTR1_FUSSL</name>
<evidence type="ECO:0000313" key="3">
    <source>
        <dbReference type="Proteomes" id="UP000736672"/>
    </source>
</evidence>
<evidence type="ECO:0000256" key="1">
    <source>
        <dbReference type="SAM" id="MobiDB-lite"/>
    </source>
</evidence>
<dbReference type="OrthoDB" id="5369347at2759"/>
<reference evidence="2" key="1">
    <citation type="journal article" date="2021" name="Nat. Commun.">
        <title>Genetic determinants of endophytism in the Arabidopsis root mycobiome.</title>
        <authorList>
            <person name="Mesny F."/>
            <person name="Miyauchi S."/>
            <person name="Thiergart T."/>
            <person name="Pickel B."/>
            <person name="Atanasova L."/>
            <person name="Karlsson M."/>
            <person name="Huettel B."/>
            <person name="Barry K.W."/>
            <person name="Haridas S."/>
            <person name="Chen C."/>
            <person name="Bauer D."/>
            <person name="Andreopoulos W."/>
            <person name="Pangilinan J."/>
            <person name="LaButti K."/>
            <person name="Riley R."/>
            <person name="Lipzen A."/>
            <person name="Clum A."/>
            <person name="Drula E."/>
            <person name="Henrissat B."/>
            <person name="Kohler A."/>
            <person name="Grigoriev I.V."/>
            <person name="Martin F.M."/>
            <person name="Hacquard S."/>
        </authorList>
    </citation>
    <scope>NUCLEOTIDE SEQUENCE</scope>
    <source>
        <strain evidence="2">FSSC 5 MPI-SDFR-AT-0091</strain>
    </source>
</reference>
<dbReference type="EMBL" id="JAGTJS010000018">
    <property type="protein sequence ID" value="KAH7243997.1"/>
    <property type="molecule type" value="Genomic_DNA"/>
</dbReference>
<evidence type="ECO:0000313" key="2">
    <source>
        <dbReference type="EMBL" id="KAH7243997.1"/>
    </source>
</evidence>